<accession>A0A926ZYA7</accession>
<dbReference type="RefSeq" id="WP_190556720.1">
    <property type="nucleotide sequence ID" value="NZ_JACJQU010000001.1"/>
</dbReference>
<evidence type="ECO:0000313" key="2">
    <source>
        <dbReference type="Proteomes" id="UP000662185"/>
    </source>
</evidence>
<evidence type="ECO:0000313" key="1">
    <source>
        <dbReference type="EMBL" id="MBD2292372.1"/>
    </source>
</evidence>
<proteinExistence type="predicted"/>
<sequence length="132" mass="15467">MAMSGLQPFGEYCYSVGKNNFKSNKELEIPLPNLSLKFHSVIRKYLDHYGLGNECLLLSEGNRVKEEISKYYPKVNFFFTSDLFSELTENNLPDFIWDVCLPPPNELKNKTFDSINYLPCSNHNKYFHHELF</sequence>
<reference evidence="2" key="1">
    <citation type="journal article" date="2020" name="ISME J.">
        <title>Comparative genomics reveals insights into cyanobacterial evolution and habitat adaptation.</title>
        <authorList>
            <person name="Chen M.Y."/>
            <person name="Teng W.K."/>
            <person name="Zhao L."/>
            <person name="Hu C.X."/>
            <person name="Zhou Y.K."/>
            <person name="Han B.P."/>
            <person name="Song L.R."/>
            <person name="Shu W.S."/>
        </authorList>
    </citation>
    <scope>NUCLEOTIDE SEQUENCE [LARGE SCALE GENOMIC DNA]</scope>
    <source>
        <strain evidence="2">FACHB-251</strain>
    </source>
</reference>
<organism evidence="1 2">
    <name type="scientific">Anabaena sphaerica FACHB-251</name>
    <dbReference type="NCBI Taxonomy" id="2692883"/>
    <lineage>
        <taxon>Bacteria</taxon>
        <taxon>Bacillati</taxon>
        <taxon>Cyanobacteriota</taxon>
        <taxon>Cyanophyceae</taxon>
        <taxon>Nostocales</taxon>
        <taxon>Nostocaceae</taxon>
        <taxon>Anabaena</taxon>
    </lineage>
</organism>
<dbReference type="EMBL" id="JACJQU010000001">
    <property type="protein sequence ID" value="MBD2292372.1"/>
    <property type="molecule type" value="Genomic_DNA"/>
</dbReference>
<gene>
    <name evidence="1" type="ORF">H6G06_02465</name>
</gene>
<dbReference type="AlphaFoldDB" id="A0A926ZYA7"/>
<keyword evidence="2" id="KW-1185">Reference proteome</keyword>
<name>A0A926ZYA7_9NOST</name>
<dbReference type="Proteomes" id="UP000662185">
    <property type="component" value="Unassembled WGS sequence"/>
</dbReference>
<comment type="caution">
    <text evidence="1">The sequence shown here is derived from an EMBL/GenBank/DDBJ whole genome shotgun (WGS) entry which is preliminary data.</text>
</comment>
<protein>
    <submittedName>
        <fullName evidence="1">Uncharacterized protein</fullName>
    </submittedName>
</protein>